<dbReference type="Pfam" id="PF01970">
    <property type="entry name" value="TctA"/>
    <property type="match status" value="1"/>
</dbReference>
<keyword evidence="1" id="KW-1133">Transmembrane helix</keyword>
<feature type="transmembrane region" description="Helical" evidence="1">
    <location>
        <begin position="256"/>
        <end position="281"/>
    </location>
</feature>
<feature type="transmembrane region" description="Helical" evidence="1">
    <location>
        <begin position="388"/>
        <end position="405"/>
    </location>
</feature>
<dbReference type="PANTHER" id="PTHR35342:SF5">
    <property type="entry name" value="TRICARBOXYLIC TRANSPORT PROTEIN"/>
    <property type="match status" value="1"/>
</dbReference>
<feature type="transmembrane region" description="Helical" evidence="1">
    <location>
        <begin position="121"/>
        <end position="140"/>
    </location>
</feature>
<feature type="transmembrane region" description="Helical" evidence="1">
    <location>
        <begin position="45"/>
        <end position="67"/>
    </location>
</feature>
<feature type="transmembrane region" description="Helical" evidence="1">
    <location>
        <begin position="79"/>
        <end position="100"/>
    </location>
</feature>
<gene>
    <name evidence="3" type="ORF">METZ01_LOCUS80710</name>
</gene>
<feature type="transmembrane region" description="Helical" evidence="1">
    <location>
        <begin position="353"/>
        <end position="376"/>
    </location>
</feature>
<dbReference type="PANTHER" id="PTHR35342">
    <property type="entry name" value="TRICARBOXYLIC TRANSPORT PROTEIN"/>
    <property type="match status" value="1"/>
</dbReference>
<feature type="transmembrane region" description="Helical" evidence="1">
    <location>
        <begin position="202"/>
        <end position="222"/>
    </location>
</feature>
<dbReference type="InterPro" id="IPR002823">
    <property type="entry name" value="DUF112_TM"/>
</dbReference>
<reference evidence="3" key="1">
    <citation type="submission" date="2018-05" db="EMBL/GenBank/DDBJ databases">
        <authorList>
            <person name="Lanie J.A."/>
            <person name="Ng W.-L."/>
            <person name="Kazmierczak K.M."/>
            <person name="Andrzejewski T.M."/>
            <person name="Davidsen T.M."/>
            <person name="Wayne K.J."/>
            <person name="Tettelin H."/>
            <person name="Glass J.I."/>
            <person name="Rusch D."/>
            <person name="Podicherti R."/>
            <person name="Tsui H.-C.T."/>
            <person name="Winkler M.E."/>
        </authorList>
    </citation>
    <scope>NUCLEOTIDE SEQUENCE</scope>
</reference>
<protein>
    <recommendedName>
        <fullName evidence="2">DUF112 domain-containing protein</fullName>
    </recommendedName>
</protein>
<keyword evidence="1" id="KW-0812">Transmembrane</keyword>
<feature type="transmembrane region" description="Helical" evidence="1">
    <location>
        <begin position="469"/>
        <end position="487"/>
    </location>
</feature>
<evidence type="ECO:0000259" key="2">
    <source>
        <dbReference type="Pfam" id="PF01970"/>
    </source>
</evidence>
<proteinExistence type="predicted"/>
<feature type="domain" description="DUF112" evidence="2">
    <location>
        <begin position="19"/>
        <end position="436"/>
    </location>
</feature>
<accession>A0A381UI12</accession>
<feature type="transmembrane region" description="Helical" evidence="1">
    <location>
        <begin position="412"/>
        <end position="428"/>
    </location>
</feature>
<feature type="transmembrane region" description="Helical" evidence="1">
    <location>
        <begin position="314"/>
        <end position="332"/>
    </location>
</feature>
<feature type="transmembrane region" description="Helical" evidence="1">
    <location>
        <begin position="146"/>
        <end position="162"/>
    </location>
</feature>
<feature type="transmembrane region" description="Helical" evidence="1">
    <location>
        <begin position="169"/>
        <end position="190"/>
    </location>
</feature>
<evidence type="ECO:0000256" key="1">
    <source>
        <dbReference type="SAM" id="Phobius"/>
    </source>
</evidence>
<evidence type="ECO:0000313" key="3">
    <source>
        <dbReference type="EMBL" id="SVA27856.1"/>
    </source>
</evidence>
<name>A0A381UI12_9ZZZZ</name>
<feature type="transmembrane region" description="Helical" evidence="1">
    <location>
        <begin position="20"/>
        <end position="38"/>
    </location>
</feature>
<keyword evidence="1" id="KW-0472">Membrane</keyword>
<dbReference type="AlphaFoldDB" id="A0A381UI12"/>
<dbReference type="EMBL" id="UINC01006495">
    <property type="protein sequence ID" value="SVA27856.1"/>
    <property type="molecule type" value="Genomic_DNA"/>
</dbReference>
<organism evidence="3">
    <name type="scientific">marine metagenome</name>
    <dbReference type="NCBI Taxonomy" id="408172"/>
    <lineage>
        <taxon>unclassified sequences</taxon>
        <taxon>metagenomes</taxon>
        <taxon>ecological metagenomes</taxon>
    </lineage>
</organism>
<sequence length="502" mass="53236">MFDMLMLGLSDALRLDTFIWIGGGLLLGMLVGALPGFTTSMGMSVLVPISFLVGDPLIGIPFLIGVYKGGIYGGSVPAILISMPGTGASIATVLDGYALTKKGQSRKALEMSLFSSGLSDFFSDIFTLVMIIPVATVVLGFGPPEIAAVMFLSLVIIAVTSAGPAVKGLIMLGLGIWVGFVGADPFSAMARYTFGTTELYDGFHLIPILIGLFALPEIFNAVKEGDTRGKRISAFVGERLRLQELKNSFRTIFRSTMIGTGIGIVPGLGQPIAAMMGYVAAKNASKYPEKFGEGELDGVAAAESANNAVNGPTMIPLLTLGIPGDSVTALLLGAFMMQGLRPGPTLLESSGNVVFAILIAMIFANVLFVIIGYLTIPLFARVVTIKKSLLIPVTIMLAFAGTYLARSNPFDIITLIIFGLIGIAARVAKFDVAPMVMGFILGRELEYAFGQTLALAGDDWIHFAFKERLGMTAILLATPLVGAILGFRMSRFRKRSLDSDRK</sequence>